<protein>
    <submittedName>
        <fullName evidence="2">Uncharacterized protein</fullName>
    </submittedName>
</protein>
<evidence type="ECO:0000256" key="1">
    <source>
        <dbReference type="SAM" id="MobiDB-lite"/>
    </source>
</evidence>
<evidence type="ECO:0000313" key="2">
    <source>
        <dbReference type="EMBL" id="KAK3777121.1"/>
    </source>
</evidence>
<dbReference type="AlphaFoldDB" id="A0AAE1DNC0"/>
<reference evidence="2" key="1">
    <citation type="journal article" date="2023" name="G3 (Bethesda)">
        <title>A reference genome for the long-term kleptoplast-retaining sea slug Elysia crispata morphotype clarki.</title>
        <authorList>
            <person name="Eastman K.E."/>
            <person name="Pendleton A.L."/>
            <person name="Shaikh M.A."/>
            <person name="Suttiyut T."/>
            <person name="Ogas R."/>
            <person name="Tomko P."/>
            <person name="Gavelis G."/>
            <person name="Widhalm J.R."/>
            <person name="Wisecaver J.H."/>
        </authorList>
    </citation>
    <scope>NUCLEOTIDE SEQUENCE</scope>
    <source>
        <strain evidence="2">ECLA1</strain>
    </source>
</reference>
<feature type="compositionally biased region" description="Polar residues" evidence="1">
    <location>
        <begin position="278"/>
        <end position="297"/>
    </location>
</feature>
<feature type="region of interest" description="Disordered" evidence="1">
    <location>
        <begin position="658"/>
        <end position="679"/>
    </location>
</feature>
<evidence type="ECO:0000313" key="3">
    <source>
        <dbReference type="Proteomes" id="UP001283361"/>
    </source>
</evidence>
<feature type="compositionally biased region" description="Pro residues" evidence="1">
    <location>
        <begin position="42"/>
        <end position="52"/>
    </location>
</feature>
<organism evidence="2 3">
    <name type="scientific">Elysia crispata</name>
    <name type="common">lettuce slug</name>
    <dbReference type="NCBI Taxonomy" id="231223"/>
    <lineage>
        <taxon>Eukaryota</taxon>
        <taxon>Metazoa</taxon>
        <taxon>Spiralia</taxon>
        <taxon>Lophotrochozoa</taxon>
        <taxon>Mollusca</taxon>
        <taxon>Gastropoda</taxon>
        <taxon>Heterobranchia</taxon>
        <taxon>Euthyneura</taxon>
        <taxon>Panpulmonata</taxon>
        <taxon>Sacoglossa</taxon>
        <taxon>Placobranchoidea</taxon>
        <taxon>Plakobranchidae</taxon>
        <taxon>Elysia</taxon>
    </lineage>
</organism>
<accession>A0AAE1DNC0</accession>
<proteinExistence type="predicted"/>
<feature type="region of interest" description="Disordered" evidence="1">
    <location>
        <begin position="1"/>
        <end position="130"/>
    </location>
</feature>
<feature type="compositionally biased region" description="Pro residues" evidence="1">
    <location>
        <begin position="421"/>
        <end position="437"/>
    </location>
</feature>
<feature type="region of interest" description="Disordered" evidence="1">
    <location>
        <begin position="154"/>
        <end position="186"/>
    </location>
</feature>
<dbReference type="Proteomes" id="UP001283361">
    <property type="component" value="Unassembled WGS sequence"/>
</dbReference>
<feature type="compositionally biased region" description="Pro residues" evidence="1">
    <location>
        <begin position="302"/>
        <end position="314"/>
    </location>
</feature>
<keyword evidence="3" id="KW-1185">Reference proteome</keyword>
<dbReference type="EMBL" id="JAWDGP010003132">
    <property type="protein sequence ID" value="KAK3777121.1"/>
    <property type="molecule type" value="Genomic_DNA"/>
</dbReference>
<feature type="compositionally biased region" description="Polar residues" evidence="1">
    <location>
        <begin position="1"/>
        <end position="11"/>
    </location>
</feature>
<feature type="compositionally biased region" description="Polar residues" evidence="1">
    <location>
        <begin position="554"/>
        <end position="564"/>
    </location>
</feature>
<gene>
    <name evidence="2" type="ORF">RRG08_055866</name>
</gene>
<feature type="compositionally biased region" description="Basic and acidic residues" evidence="1">
    <location>
        <begin position="159"/>
        <end position="186"/>
    </location>
</feature>
<comment type="caution">
    <text evidence="2">The sequence shown here is derived from an EMBL/GenBank/DDBJ whole genome shotgun (WGS) entry which is preliminary data.</text>
</comment>
<name>A0AAE1DNC0_9GAST</name>
<sequence length="930" mass="100722">MSDNTSKQSVRQLPPGKLDNLKKRFEDGGTGELPSTRGEKQTPPPRPPPPPARLKSPERPKFPVSKKPQLSPPQKRPDGNQVPPVVGGKVSCAGDSNGGPVKPQPPAKPQVHRKPSNVSDKSLNLIDNPVYSGSQLKDQAAVADLYSKVNKAGKNNVDLPKKMSLDQENANIHRREAVRKNSGERRKTVLSVDFEKEDVSGSERVSVAMRTKLFDGQIASKPVPPKKSEAVRSLSMRTSREKMQISPKAVLDSTNGSEEIYDPPWDSTKNSAVEKLRQSQQPSMSAANSPPNLTKQSMAGKPSPPPLPSQPPPKTTRGLKPSSSNSPPKPPHAVSVNQDPPAKSAILPPNACPPKPPHAVSVNQDPPAKSAILPPNACPPKPPHAVSANKDPPAKSAILSPNPCPPKPPHAVSANKDPPAKSHPPVLPPNSCPPKPPHVVSTNKDPLVKSLSAAPPPKPPRTHAHDTYLISKVTKEPESRDQQTSKKTVEAPSDEAEQLSVKDRLAKLMQLQTPEASGSGSGSNSSTLSSKEQDIAMRQKPPSRPPPPKHRPNSGESNASSSPGATPARPLTHCPDTEHSHGGPIIIPVFPRGHLQKQQQQLQQHQLHPHMAYHRQNSATHDSRRRNPTDDLPQEPNGLRPLQRFPLRKSFSSECVHSSRGSSLNLSTAATWGDSSAGTGDNCPDMSRSAHAYEAVIDPDGYAVPNEFLLLPKQRKSLQADDQMQIEARPDQFLTKVQGFEVTNESGGKDVPRAGKTAGVKHDITKVTKKKLIMDIKMVTKKKLIMVSCGEMDPGDFKQDITKVTKKKLIMVSCGEMDPGDFKQDITKITKKKLIMVSCGEMDPGDFKQDITKVTKKKLIMVSCGEMDPGDFKQDITKVTKKKLIMVSCGEMDPGDFKQDITKVTKKKLIMVSCGEMDPGGWKRSVCVGG</sequence>
<feature type="region of interest" description="Disordered" evidence="1">
    <location>
        <begin position="615"/>
        <end position="646"/>
    </location>
</feature>
<feature type="region of interest" description="Disordered" evidence="1">
    <location>
        <begin position="216"/>
        <end position="588"/>
    </location>
</feature>
<feature type="compositionally biased region" description="Basic and acidic residues" evidence="1">
    <location>
        <begin position="473"/>
        <end position="489"/>
    </location>
</feature>